<evidence type="ECO:0000259" key="2">
    <source>
        <dbReference type="Pfam" id="PF06259"/>
    </source>
</evidence>
<dbReference type="OrthoDB" id="3259161at2"/>
<dbReference type="AlphaFoldDB" id="A0A558GRM7"/>
<name>A0A558GRM7_PAENT</name>
<evidence type="ECO:0000256" key="1">
    <source>
        <dbReference type="SAM" id="MobiDB-lite"/>
    </source>
</evidence>
<accession>A0A558GRM7</accession>
<dbReference type="Pfam" id="PF06259">
    <property type="entry name" value="Abhydrolase_8"/>
    <property type="match status" value="1"/>
</dbReference>
<dbReference type="InterPro" id="IPR010427">
    <property type="entry name" value="DUF1023"/>
</dbReference>
<sequence>VTFVSGFEELLTENAADATWLEQIAAAFEAAGSGSLPETMLNSALIMYAPPGQVGLNDFGALNAAQLKAWLAVPGNKDRLQGLLEQPGLDSVVIAEWWGGLGHTIVDGAIEPGEAQLLLIEAIPGVIGNLNGITATARNLANRKRFFTEQDRINAELARTPHLLPASQGMSMTNPAWTRLQTQQKALNGITDALRNAGGTKAVLLGFDLTHGSPKAQVSAGNPDTADYVTYAVSGMLITPQSGFNDWATNANNLKRQQQRLFPGESFAVVAWINYEPPTVPTVNSGDAARAGAERFVTDLQGFNAVREGLGNRTTETLHVLAHSYGNTVTSNALAAAELNVASFTMLGSAGIEKEIRNAGDLHVPAGQVYTTEASGDGLADLGRFQRQDPRLESFGAKVFSSEEATIEGTRYEGTTEHNTLVNEKGGGGYGYLDKGTTALYEAALTTTGNGDRILPGARPVSPPAGFAGR</sequence>
<organism evidence="3 4">
    <name type="scientific">Paenarthrobacter nitroguajacolicus</name>
    <name type="common">Arthrobacter nitroguajacolicus</name>
    <dbReference type="NCBI Taxonomy" id="211146"/>
    <lineage>
        <taxon>Bacteria</taxon>
        <taxon>Bacillati</taxon>
        <taxon>Actinomycetota</taxon>
        <taxon>Actinomycetes</taxon>
        <taxon>Micrococcales</taxon>
        <taxon>Micrococcaceae</taxon>
        <taxon>Paenarthrobacter</taxon>
    </lineage>
</organism>
<dbReference type="RefSeq" id="WP_144652677.1">
    <property type="nucleotide sequence ID" value="NZ_VNFK01000018.1"/>
</dbReference>
<protein>
    <recommendedName>
        <fullName evidence="2">DUF1023 domain-containing protein</fullName>
    </recommendedName>
</protein>
<gene>
    <name evidence="3" type="ORF">FQP90_19235</name>
</gene>
<evidence type="ECO:0000313" key="4">
    <source>
        <dbReference type="Proteomes" id="UP000316500"/>
    </source>
</evidence>
<dbReference type="Proteomes" id="UP000316500">
    <property type="component" value="Unassembled WGS sequence"/>
</dbReference>
<feature type="non-terminal residue" evidence="3">
    <location>
        <position position="1"/>
    </location>
</feature>
<dbReference type="EMBL" id="VNFK01000018">
    <property type="protein sequence ID" value="TVU59531.1"/>
    <property type="molecule type" value="Genomic_DNA"/>
</dbReference>
<feature type="domain" description="DUF1023" evidence="2">
    <location>
        <begin position="215"/>
        <end position="385"/>
    </location>
</feature>
<proteinExistence type="predicted"/>
<reference evidence="3 4" key="1">
    <citation type="submission" date="2019-07" db="EMBL/GenBank/DDBJ databases">
        <title>Diversity of Bacteria from Kongsfjorden, Arctic.</title>
        <authorList>
            <person name="Yu Y."/>
        </authorList>
    </citation>
    <scope>NUCLEOTIDE SEQUENCE [LARGE SCALE GENOMIC DNA]</scope>
    <source>
        <strain evidence="3 4">SM1928</strain>
    </source>
</reference>
<evidence type="ECO:0000313" key="3">
    <source>
        <dbReference type="EMBL" id="TVU59531.1"/>
    </source>
</evidence>
<feature type="region of interest" description="Disordered" evidence="1">
    <location>
        <begin position="449"/>
        <end position="470"/>
    </location>
</feature>
<comment type="caution">
    <text evidence="3">The sequence shown here is derived from an EMBL/GenBank/DDBJ whole genome shotgun (WGS) entry which is preliminary data.</text>
</comment>